<accession>A0A9E9LUS3</accession>
<organism evidence="2 3">
    <name type="scientific">Oxalobacter vibrioformis</name>
    <dbReference type="NCBI Taxonomy" id="933080"/>
    <lineage>
        <taxon>Bacteria</taxon>
        <taxon>Pseudomonadati</taxon>
        <taxon>Pseudomonadota</taxon>
        <taxon>Betaproteobacteria</taxon>
        <taxon>Burkholderiales</taxon>
        <taxon>Oxalobacteraceae</taxon>
        <taxon>Oxalobacter</taxon>
    </lineage>
</organism>
<dbReference type="EMBL" id="CP098242">
    <property type="protein sequence ID" value="WAW10040.1"/>
    <property type="molecule type" value="Genomic_DNA"/>
</dbReference>
<dbReference type="KEGG" id="ovb:NB640_12620"/>
<gene>
    <name evidence="2" type="ORF">NB640_12620</name>
</gene>
<dbReference type="Proteomes" id="UP001156215">
    <property type="component" value="Chromosome"/>
</dbReference>
<name>A0A9E9LUS3_9BURK</name>
<evidence type="ECO:0000256" key="1">
    <source>
        <dbReference type="SAM" id="SignalP"/>
    </source>
</evidence>
<sequence length="148" mass="16820">MRKILLFMITALFLNAACADPVPPRLMRNLKGHHVMRVSLQKGTLKLITTHAVVSRDIYEKVISEGACSVLVANPEKGWEKARIDRIEVLSQDERQGYAFIDARNTCLELGRIKDESQRKAYFTKQTWICAMEICDDPKPDTGAKDKK</sequence>
<evidence type="ECO:0008006" key="4">
    <source>
        <dbReference type="Google" id="ProtNLM"/>
    </source>
</evidence>
<keyword evidence="3" id="KW-1185">Reference proteome</keyword>
<evidence type="ECO:0000313" key="3">
    <source>
        <dbReference type="Proteomes" id="UP001156215"/>
    </source>
</evidence>
<keyword evidence="1" id="KW-0732">Signal</keyword>
<dbReference type="RefSeq" id="WP_269309043.1">
    <property type="nucleotide sequence ID" value="NZ_CP098242.1"/>
</dbReference>
<dbReference type="AlphaFoldDB" id="A0A9E9LUS3"/>
<protein>
    <recommendedName>
        <fullName evidence="4">Lipoprotein</fullName>
    </recommendedName>
</protein>
<reference evidence="2" key="1">
    <citation type="journal article" date="2022" name="Front. Microbiol.">
        <title>New perspectives on an old grouping: The genomic and phenotypic variability of Oxalobacter formigenes and the implications for calcium oxalate stone prevention.</title>
        <authorList>
            <person name="Chmiel J.A."/>
            <person name="Carr C."/>
            <person name="Stuivenberg G.A."/>
            <person name="Venema R."/>
            <person name="Chanyi R.M."/>
            <person name="Al K.F."/>
            <person name="Giguere D."/>
            <person name="Say H."/>
            <person name="Akouris P.P."/>
            <person name="Dominguez Romero S.A."/>
            <person name="Kwong A."/>
            <person name="Tai V."/>
            <person name="Koval S.F."/>
            <person name="Razvi H."/>
            <person name="Bjazevic J."/>
            <person name="Burton J.P."/>
        </authorList>
    </citation>
    <scope>NUCLEOTIDE SEQUENCE</scope>
    <source>
        <strain evidence="2">WoOx3</strain>
    </source>
</reference>
<proteinExistence type="predicted"/>
<feature type="chain" id="PRO_5039031059" description="Lipoprotein" evidence="1">
    <location>
        <begin position="20"/>
        <end position="148"/>
    </location>
</feature>
<evidence type="ECO:0000313" key="2">
    <source>
        <dbReference type="EMBL" id="WAW10040.1"/>
    </source>
</evidence>
<feature type="signal peptide" evidence="1">
    <location>
        <begin position="1"/>
        <end position="19"/>
    </location>
</feature>